<evidence type="ECO:0000313" key="1">
    <source>
        <dbReference type="EMBL" id="SVB61431.1"/>
    </source>
</evidence>
<gene>
    <name evidence="1" type="ORF">METZ01_LOCUS214285</name>
</gene>
<sequence length="73" mass="8590">CTMGCTMRWGTVLPDCRWVLTWVTRQQNKFLGYQKLQLYLRIVRSVVTLCTQEIRGLSHSRCVGTTDRMQPIR</sequence>
<accession>A0A382FHG5</accession>
<proteinExistence type="predicted"/>
<feature type="non-terminal residue" evidence="1">
    <location>
        <position position="73"/>
    </location>
</feature>
<reference evidence="1" key="1">
    <citation type="submission" date="2018-05" db="EMBL/GenBank/DDBJ databases">
        <authorList>
            <person name="Lanie J.A."/>
            <person name="Ng W.-L."/>
            <person name="Kazmierczak K.M."/>
            <person name="Andrzejewski T.M."/>
            <person name="Davidsen T.M."/>
            <person name="Wayne K.J."/>
            <person name="Tettelin H."/>
            <person name="Glass J.I."/>
            <person name="Rusch D."/>
            <person name="Podicherti R."/>
            <person name="Tsui H.-C.T."/>
            <person name="Winkler M.E."/>
        </authorList>
    </citation>
    <scope>NUCLEOTIDE SEQUENCE</scope>
</reference>
<organism evidence="1">
    <name type="scientific">marine metagenome</name>
    <dbReference type="NCBI Taxonomy" id="408172"/>
    <lineage>
        <taxon>unclassified sequences</taxon>
        <taxon>metagenomes</taxon>
        <taxon>ecological metagenomes</taxon>
    </lineage>
</organism>
<dbReference type="AlphaFoldDB" id="A0A382FHG5"/>
<feature type="non-terminal residue" evidence="1">
    <location>
        <position position="1"/>
    </location>
</feature>
<protein>
    <submittedName>
        <fullName evidence="1">Uncharacterized protein</fullName>
    </submittedName>
</protein>
<name>A0A382FHG5_9ZZZZ</name>
<dbReference type="EMBL" id="UINC01049532">
    <property type="protein sequence ID" value="SVB61431.1"/>
    <property type="molecule type" value="Genomic_DNA"/>
</dbReference>